<dbReference type="RefSeq" id="WP_182840708.1">
    <property type="nucleotide sequence ID" value="NZ_BAAABQ010000090.1"/>
</dbReference>
<accession>A0ABR6BZ59</accession>
<organism evidence="1 2">
    <name type="scientific">Kutzneria viridogrisea</name>
    <dbReference type="NCBI Taxonomy" id="47990"/>
    <lineage>
        <taxon>Bacteria</taxon>
        <taxon>Bacillati</taxon>
        <taxon>Actinomycetota</taxon>
        <taxon>Actinomycetes</taxon>
        <taxon>Pseudonocardiales</taxon>
        <taxon>Pseudonocardiaceae</taxon>
        <taxon>Kutzneria</taxon>
    </lineage>
</organism>
<proteinExistence type="predicted"/>
<sequence>MSTAALLDLIDDGGGDVRDLGADAQDVVDLLRADAAASTAGTAWTLFAAAPLTSTPHLNAGVAGDRGILSWWDGTALWVPESTTVTGRHVDYFRAGHHAQFDAGREITAEQVFKAAEEFLRTLQRPATVSWKREDPLPAPASTQ</sequence>
<evidence type="ECO:0000313" key="2">
    <source>
        <dbReference type="Proteomes" id="UP000517916"/>
    </source>
</evidence>
<dbReference type="InterPro" id="IPR025680">
    <property type="entry name" value="DddI"/>
</dbReference>
<keyword evidence="2" id="KW-1185">Reference proteome</keyword>
<evidence type="ECO:0000313" key="1">
    <source>
        <dbReference type="EMBL" id="MBA8932189.1"/>
    </source>
</evidence>
<dbReference type="EMBL" id="JACJID010000011">
    <property type="protein sequence ID" value="MBA8932189.1"/>
    <property type="molecule type" value="Genomic_DNA"/>
</dbReference>
<dbReference type="Pfam" id="PF14430">
    <property type="entry name" value="Imm1"/>
    <property type="match status" value="1"/>
</dbReference>
<dbReference type="Proteomes" id="UP000517916">
    <property type="component" value="Unassembled WGS sequence"/>
</dbReference>
<comment type="caution">
    <text evidence="1">The sequence shown here is derived from an EMBL/GenBank/DDBJ whole genome shotgun (WGS) entry which is preliminary data.</text>
</comment>
<reference evidence="1 2" key="1">
    <citation type="submission" date="2020-08" db="EMBL/GenBank/DDBJ databases">
        <title>Genomic Encyclopedia of Archaeal and Bacterial Type Strains, Phase II (KMG-II): from individual species to whole genera.</title>
        <authorList>
            <person name="Goeker M."/>
        </authorList>
    </citation>
    <scope>NUCLEOTIDE SEQUENCE [LARGE SCALE GENOMIC DNA]</scope>
    <source>
        <strain evidence="1 2">DSM 43850</strain>
    </source>
</reference>
<name>A0ABR6BZ59_9PSEU</name>
<evidence type="ECO:0008006" key="3">
    <source>
        <dbReference type="Google" id="ProtNLM"/>
    </source>
</evidence>
<gene>
    <name evidence="1" type="ORF">BC739_009448</name>
</gene>
<protein>
    <recommendedName>
        <fullName evidence="3">Immunity protein Imm1</fullName>
    </recommendedName>
</protein>